<evidence type="ECO:0000313" key="3">
    <source>
        <dbReference type="Proteomes" id="UP001066276"/>
    </source>
</evidence>
<evidence type="ECO:0000256" key="1">
    <source>
        <dbReference type="SAM" id="MobiDB-lite"/>
    </source>
</evidence>
<sequence length="177" mass="18923">MATRLETVSFTLGRWVRCEGLLGTEARWRTRGAEEMRPAPPPWPQTAETNNGDRAAAEPLWALGGQVVSDSSGALVCSCREEHGVGPAEGNQLTKLLCTCPLTGRAQMGWAPEAWRQDTVDLPCCASPTGGGCLPGLPLPNKRFSRDRPEVGGEVSETIGRMHWKTPAAGEAGWEAG</sequence>
<keyword evidence="3" id="KW-1185">Reference proteome</keyword>
<organism evidence="2 3">
    <name type="scientific">Pleurodeles waltl</name>
    <name type="common">Iberian ribbed newt</name>
    <dbReference type="NCBI Taxonomy" id="8319"/>
    <lineage>
        <taxon>Eukaryota</taxon>
        <taxon>Metazoa</taxon>
        <taxon>Chordata</taxon>
        <taxon>Craniata</taxon>
        <taxon>Vertebrata</taxon>
        <taxon>Euteleostomi</taxon>
        <taxon>Amphibia</taxon>
        <taxon>Batrachia</taxon>
        <taxon>Caudata</taxon>
        <taxon>Salamandroidea</taxon>
        <taxon>Salamandridae</taxon>
        <taxon>Pleurodelinae</taxon>
        <taxon>Pleurodeles</taxon>
    </lineage>
</organism>
<comment type="caution">
    <text evidence="2">The sequence shown here is derived from an EMBL/GenBank/DDBJ whole genome shotgun (WGS) entry which is preliminary data.</text>
</comment>
<dbReference type="Proteomes" id="UP001066276">
    <property type="component" value="Chromosome 6"/>
</dbReference>
<reference evidence="2" key="1">
    <citation type="journal article" date="2022" name="bioRxiv">
        <title>Sequencing and chromosome-scale assembly of the giantPleurodeles waltlgenome.</title>
        <authorList>
            <person name="Brown T."/>
            <person name="Elewa A."/>
            <person name="Iarovenko S."/>
            <person name="Subramanian E."/>
            <person name="Araus A.J."/>
            <person name="Petzold A."/>
            <person name="Susuki M."/>
            <person name="Suzuki K.-i.T."/>
            <person name="Hayashi T."/>
            <person name="Toyoda A."/>
            <person name="Oliveira C."/>
            <person name="Osipova E."/>
            <person name="Leigh N.D."/>
            <person name="Simon A."/>
            <person name="Yun M.H."/>
        </authorList>
    </citation>
    <scope>NUCLEOTIDE SEQUENCE</scope>
    <source>
        <strain evidence="2">20211129_DDA</strain>
        <tissue evidence="2">Liver</tissue>
    </source>
</reference>
<protein>
    <submittedName>
        <fullName evidence="2">Uncharacterized protein</fullName>
    </submittedName>
</protein>
<name>A0AAV7QAE0_PLEWA</name>
<gene>
    <name evidence="2" type="ORF">NDU88_002605</name>
</gene>
<dbReference type="AlphaFoldDB" id="A0AAV7QAE0"/>
<accession>A0AAV7QAE0</accession>
<feature type="region of interest" description="Disordered" evidence="1">
    <location>
        <begin position="32"/>
        <end position="51"/>
    </location>
</feature>
<dbReference type="EMBL" id="JANPWB010000010">
    <property type="protein sequence ID" value="KAJ1136187.1"/>
    <property type="molecule type" value="Genomic_DNA"/>
</dbReference>
<proteinExistence type="predicted"/>
<evidence type="ECO:0000313" key="2">
    <source>
        <dbReference type="EMBL" id="KAJ1136187.1"/>
    </source>
</evidence>